<dbReference type="Proteomes" id="UP001491310">
    <property type="component" value="Unassembled WGS sequence"/>
</dbReference>
<gene>
    <name evidence="2" type="ORF">WJX75_005181</name>
</gene>
<organism evidence="2 3">
    <name type="scientific">Coccomyxa subellipsoidea</name>
    <dbReference type="NCBI Taxonomy" id="248742"/>
    <lineage>
        <taxon>Eukaryota</taxon>
        <taxon>Viridiplantae</taxon>
        <taxon>Chlorophyta</taxon>
        <taxon>core chlorophytes</taxon>
        <taxon>Trebouxiophyceae</taxon>
        <taxon>Trebouxiophyceae incertae sedis</taxon>
        <taxon>Coccomyxaceae</taxon>
        <taxon>Coccomyxa</taxon>
    </lineage>
</organism>
<keyword evidence="3" id="KW-1185">Reference proteome</keyword>
<dbReference type="InterPro" id="IPR003409">
    <property type="entry name" value="MORN"/>
</dbReference>
<dbReference type="PANTHER" id="PTHR23084">
    <property type="entry name" value="PHOSPHATIDYLINOSITOL-4-PHOSPHATE 5-KINASE RELATED"/>
    <property type="match status" value="1"/>
</dbReference>
<dbReference type="SUPFAM" id="SSF82185">
    <property type="entry name" value="Histone H3 K4-specific methyltransferase SET7/9 N-terminal domain"/>
    <property type="match status" value="2"/>
</dbReference>
<proteinExistence type="predicted"/>
<dbReference type="PANTHER" id="PTHR23084:SF263">
    <property type="entry name" value="MORN REPEAT-CONTAINING PROTEIN 1"/>
    <property type="match status" value="1"/>
</dbReference>
<name>A0ABR2YY89_9CHLO</name>
<evidence type="ECO:0008006" key="4">
    <source>
        <dbReference type="Google" id="ProtNLM"/>
    </source>
</evidence>
<dbReference type="EMBL" id="JALJOT010000003">
    <property type="protein sequence ID" value="KAK9916636.1"/>
    <property type="molecule type" value="Genomic_DNA"/>
</dbReference>
<evidence type="ECO:0000313" key="2">
    <source>
        <dbReference type="EMBL" id="KAK9916636.1"/>
    </source>
</evidence>
<sequence>MANWHGQGRYTEPNCYCYEGGFCRGKKHGYGEELDSDGLTYIGEFQDRLRHGQGCSSFSDGYFYKGAYRNGRQHGYGEVHYPDGASYIGQFYNGELNGIGQYSCAPTAGKLLMNDGQLVERYKEVKPLKGSKHDISDNNMPFPGRFVYLGSFKKGLLRGHCRVTEPDGFVYDGDWRHGKAHGSGAFPPGDY</sequence>
<dbReference type="SMART" id="SM00698">
    <property type="entry name" value="MORN"/>
    <property type="match status" value="5"/>
</dbReference>
<reference evidence="2 3" key="1">
    <citation type="journal article" date="2024" name="Nat. Commun.">
        <title>Phylogenomics reveals the evolutionary origins of lichenization in chlorophyte algae.</title>
        <authorList>
            <person name="Puginier C."/>
            <person name="Libourel C."/>
            <person name="Otte J."/>
            <person name="Skaloud P."/>
            <person name="Haon M."/>
            <person name="Grisel S."/>
            <person name="Petersen M."/>
            <person name="Berrin J.G."/>
            <person name="Delaux P.M."/>
            <person name="Dal Grande F."/>
            <person name="Keller J."/>
        </authorList>
    </citation>
    <scope>NUCLEOTIDE SEQUENCE [LARGE SCALE GENOMIC DNA]</scope>
    <source>
        <strain evidence="2 3">SAG 216-7</strain>
    </source>
</reference>
<dbReference type="Pfam" id="PF02493">
    <property type="entry name" value="MORN"/>
    <property type="match status" value="6"/>
</dbReference>
<accession>A0ABR2YY89</accession>
<comment type="caution">
    <text evidence="2">The sequence shown here is derived from an EMBL/GenBank/DDBJ whole genome shotgun (WGS) entry which is preliminary data.</text>
</comment>
<dbReference type="Gene3D" id="2.20.110.10">
    <property type="entry name" value="Histone H3 K4-specific methyltransferase SET7/9 N-terminal domain"/>
    <property type="match status" value="3"/>
</dbReference>
<keyword evidence="1" id="KW-0677">Repeat</keyword>
<protein>
    <recommendedName>
        <fullName evidence="4">Histone H3 K4-specific methyltransferase SET7/9 N-terminal domain-containing protein</fullName>
    </recommendedName>
</protein>
<evidence type="ECO:0000256" key="1">
    <source>
        <dbReference type="ARBA" id="ARBA00022737"/>
    </source>
</evidence>
<evidence type="ECO:0000313" key="3">
    <source>
        <dbReference type="Proteomes" id="UP001491310"/>
    </source>
</evidence>